<dbReference type="AlphaFoldDB" id="A0A3R9PNL1"/>
<dbReference type="PROSITE" id="PS51257">
    <property type="entry name" value="PROKAR_LIPOPROTEIN"/>
    <property type="match status" value="1"/>
</dbReference>
<sequence length="186" mass="20652">MVRSFFTWLLLLTTTALLTACCGSTACECNDEFADAIGLRLSTDTLSTGPRKGFLSAEVATVYLVRVPRDTAQRPRADTVTLTRSRLQAVTQPIVINNATPFTRAGNRNLDQYSYQLYLAPSRTAAPTFRYLINRVELRTDYEADGCCTCFQNSNKLVYVNGSPTPLNQTDPTGENQLRLIDVTRP</sequence>
<proteinExistence type="predicted"/>
<evidence type="ECO:0000256" key="1">
    <source>
        <dbReference type="SAM" id="SignalP"/>
    </source>
</evidence>
<organism evidence="2 3">
    <name type="scientific">Hymenobacter perfusus</name>
    <dbReference type="NCBI Taxonomy" id="1236770"/>
    <lineage>
        <taxon>Bacteria</taxon>
        <taxon>Pseudomonadati</taxon>
        <taxon>Bacteroidota</taxon>
        <taxon>Cytophagia</taxon>
        <taxon>Cytophagales</taxon>
        <taxon>Hymenobacteraceae</taxon>
        <taxon>Hymenobacter</taxon>
    </lineage>
</organism>
<dbReference type="Proteomes" id="UP000270291">
    <property type="component" value="Unassembled WGS sequence"/>
</dbReference>
<gene>
    <name evidence="2" type="ORF">EI293_15935</name>
</gene>
<name>A0A3R9PNL1_9BACT</name>
<keyword evidence="3" id="KW-1185">Reference proteome</keyword>
<accession>A0A3R9PNL1</accession>
<keyword evidence="1" id="KW-0732">Signal</keyword>
<dbReference type="EMBL" id="RWIU01000005">
    <property type="protein sequence ID" value="RSK42406.1"/>
    <property type="molecule type" value="Genomic_DNA"/>
</dbReference>
<dbReference type="OrthoDB" id="883398at2"/>
<evidence type="ECO:0008006" key="4">
    <source>
        <dbReference type="Google" id="ProtNLM"/>
    </source>
</evidence>
<evidence type="ECO:0000313" key="3">
    <source>
        <dbReference type="Proteomes" id="UP000270291"/>
    </source>
</evidence>
<feature type="signal peptide" evidence="1">
    <location>
        <begin position="1"/>
        <end position="26"/>
    </location>
</feature>
<comment type="caution">
    <text evidence="2">The sequence shown here is derived from an EMBL/GenBank/DDBJ whole genome shotgun (WGS) entry which is preliminary data.</text>
</comment>
<evidence type="ECO:0000313" key="2">
    <source>
        <dbReference type="EMBL" id="RSK42406.1"/>
    </source>
</evidence>
<dbReference type="RefSeq" id="WP_125439536.1">
    <property type="nucleotide sequence ID" value="NZ_RWIU01000005.1"/>
</dbReference>
<reference evidence="2 3" key="1">
    <citation type="submission" date="2018-12" db="EMBL/GenBank/DDBJ databases">
        <authorList>
            <person name="Feng G."/>
            <person name="Zhu H."/>
        </authorList>
    </citation>
    <scope>NUCLEOTIDE SEQUENCE [LARGE SCALE GENOMIC DNA]</scope>
    <source>
        <strain evidence="2 3">LMG 26000</strain>
    </source>
</reference>
<feature type="chain" id="PRO_5018719953" description="DUF4249 family protein" evidence="1">
    <location>
        <begin position="27"/>
        <end position="186"/>
    </location>
</feature>
<protein>
    <recommendedName>
        <fullName evidence="4">DUF4249 family protein</fullName>
    </recommendedName>
</protein>